<dbReference type="AlphaFoldDB" id="A0A5R9JAA6"/>
<dbReference type="EMBL" id="VCDI01000001">
    <property type="protein sequence ID" value="TLU74502.1"/>
    <property type="molecule type" value="Genomic_DNA"/>
</dbReference>
<keyword evidence="1" id="KW-0812">Transmembrane</keyword>
<accession>A0A5R9JAA6</accession>
<feature type="transmembrane region" description="Helical" evidence="1">
    <location>
        <begin position="40"/>
        <end position="63"/>
    </location>
</feature>
<sequence>MAVFHPDFGHIAAHASAPMELVSLCHIATRWLLTLGEAAFLIWAVALCLALAGWALWCAAWMLRRSGLTDLPTFQNPFRLVSRDREAYRTRAER</sequence>
<evidence type="ECO:0000256" key="1">
    <source>
        <dbReference type="SAM" id="Phobius"/>
    </source>
</evidence>
<organism evidence="2 3">
    <name type="scientific">Lichenicoccus roseus</name>
    <dbReference type="NCBI Taxonomy" id="2683649"/>
    <lineage>
        <taxon>Bacteria</taxon>
        <taxon>Pseudomonadati</taxon>
        <taxon>Pseudomonadota</taxon>
        <taxon>Alphaproteobacteria</taxon>
        <taxon>Acetobacterales</taxon>
        <taxon>Acetobacteraceae</taxon>
        <taxon>Lichenicoccus</taxon>
    </lineage>
</organism>
<evidence type="ECO:0000313" key="3">
    <source>
        <dbReference type="Proteomes" id="UP000305654"/>
    </source>
</evidence>
<keyword evidence="3" id="KW-1185">Reference proteome</keyword>
<dbReference type="RefSeq" id="WP_138324751.1">
    <property type="nucleotide sequence ID" value="NZ_VCDI01000001.1"/>
</dbReference>
<comment type="caution">
    <text evidence="2">The sequence shown here is derived from an EMBL/GenBank/DDBJ whole genome shotgun (WGS) entry which is preliminary data.</text>
</comment>
<keyword evidence="1" id="KW-0472">Membrane</keyword>
<dbReference type="Proteomes" id="UP000305654">
    <property type="component" value="Unassembled WGS sequence"/>
</dbReference>
<protein>
    <submittedName>
        <fullName evidence="2">Uncharacterized protein</fullName>
    </submittedName>
</protein>
<evidence type="ECO:0000313" key="2">
    <source>
        <dbReference type="EMBL" id="TLU74502.1"/>
    </source>
</evidence>
<proteinExistence type="predicted"/>
<keyword evidence="1" id="KW-1133">Transmembrane helix</keyword>
<name>A0A5R9JAA6_9PROT</name>
<reference evidence="2 3" key="1">
    <citation type="submission" date="2019-05" db="EMBL/GenBank/DDBJ databases">
        <authorList>
            <person name="Pankratov T."/>
            <person name="Grouzdev D."/>
        </authorList>
    </citation>
    <scope>NUCLEOTIDE SEQUENCE [LARGE SCALE GENOMIC DNA]</scope>
    <source>
        <strain evidence="2 3">KEBCLARHB70R</strain>
    </source>
</reference>
<gene>
    <name evidence="2" type="ORF">FE263_04840</name>
</gene>